<evidence type="ECO:0000256" key="1">
    <source>
        <dbReference type="SAM" id="MobiDB-lite"/>
    </source>
</evidence>
<proteinExistence type="predicted"/>
<dbReference type="InterPro" id="IPR004846">
    <property type="entry name" value="T2SS/T3SS_dom"/>
</dbReference>
<keyword evidence="6" id="KW-1185">Reference proteome</keyword>
<dbReference type="EMBL" id="JABCSC020000004">
    <property type="protein sequence ID" value="NSL56637.1"/>
    <property type="molecule type" value="Genomic_DNA"/>
</dbReference>
<feature type="region of interest" description="Disordered" evidence="1">
    <location>
        <begin position="232"/>
        <end position="262"/>
    </location>
</feature>
<dbReference type="Gene3D" id="3.55.50.30">
    <property type="match status" value="1"/>
</dbReference>
<gene>
    <name evidence="5" type="ORF">HJ583_016500</name>
</gene>
<feature type="compositionally biased region" description="Polar residues" evidence="1">
    <location>
        <begin position="236"/>
        <end position="255"/>
    </location>
</feature>
<evidence type="ECO:0000259" key="4">
    <source>
        <dbReference type="Pfam" id="PF07655"/>
    </source>
</evidence>
<feature type="domain" description="Type II/III secretion system secretin-like" evidence="3">
    <location>
        <begin position="388"/>
        <end position="570"/>
    </location>
</feature>
<dbReference type="InterPro" id="IPR001775">
    <property type="entry name" value="GspD/PilQ"/>
</dbReference>
<dbReference type="Pfam" id="PF07655">
    <property type="entry name" value="Secretin_N_2"/>
    <property type="match status" value="1"/>
</dbReference>
<feature type="compositionally biased region" description="Polar residues" evidence="1">
    <location>
        <begin position="174"/>
        <end position="190"/>
    </location>
</feature>
<protein>
    <submittedName>
        <fullName evidence="5">Secretin N-terminal domain-containing protein</fullName>
    </submittedName>
</protein>
<feature type="domain" description="Secretin N-terminal" evidence="4">
    <location>
        <begin position="149"/>
        <end position="220"/>
    </location>
</feature>
<comment type="caution">
    <text evidence="5">The sequence shown here is derived from an EMBL/GenBank/DDBJ whole genome shotgun (WGS) entry which is preliminary data.</text>
</comment>
<dbReference type="PANTHER" id="PTHR30332">
    <property type="entry name" value="PROBABLE GENERAL SECRETION PATHWAY PROTEIN D"/>
    <property type="match status" value="1"/>
</dbReference>
<dbReference type="PANTHER" id="PTHR30332:SF17">
    <property type="entry name" value="TYPE IV PILIATION SYSTEM PROTEIN DR_0774-RELATED"/>
    <property type="match status" value="1"/>
</dbReference>
<feature type="region of interest" description="Disordered" evidence="1">
    <location>
        <begin position="34"/>
        <end position="64"/>
    </location>
</feature>
<evidence type="ECO:0000259" key="3">
    <source>
        <dbReference type="Pfam" id="PF00263"/>
    </source>
</evidence>
<dbReference type="InterPro" id="IPR011514">
    <property type="entry name" value="Secretin_N_2"/>
</dbReference>
<keyword evidence="2" id="KW-0732">Signal</keyword>
<dbReference type="Pfam" id="PF00263">
    <property type="entry name" value="Secretin"/>
    <property type="match status" value="1"/>
</dbReference>
<organism evidence="5 6">
    <name type="scientific">Uliginosibacterium aquaticum</name>
    <dbReference type="NCBI Taxonomy" id="2731212"/>
    <lineage>
        <taxon>Bacteria</taxon>
        <taxon>Pseudomonadati</taxon>
        <taxon>Pseudomonadota</taxon>
        <taxon>Betaproteobacteria</taxon>
        <taxon>Rhodocyclales</taxon>
        <taxon>Zoogloeaceae</taxon>
        <taxon>Uliginosibacterium</taxon>
    </lineage>
</organism>
<evidence type="ECO:0000313" key="5">
    <source>
        <dbReference type="EMBL" id="NSL56637.1"/>
    </source>
</evidence>
<dbReference type="PROSITE" id="PS51257">
    <property type="entry name" value="PROKAR_LIPOPROTEIN"/>
    <property type="match status" value="1"/>
</dbReference>
<evidence type="ECO:0000256" key="2">
    <source>
        <dbReference type="SAM" id="SignalP"/>
    </source>
</evidence>
<dbReference type="PRINTS" id="PR00811">
    <property type="entry name" value="BCTERIALGSPD"/>
</dbReference>
<feature type="signal peptide" evidence="2">
    <location>
        <begin position="1"/>
        <end position="23"/>
    </location>
</feature>
<accession>A0ABX2INP8</accession>
<evidence type="ECO:0000313" key="6">
    <source>
        <dbReference type="Proteomes" id="UP000778523"/>
    </source>
</evidence>
<feature type="chain" id="PRO_5046207475" evidence="2">
    <location>
        <begin position="24"/>
        <end position="607"/>
    </location>
</feature>
<dbReference type="InterPro" id="IPR050810">
    <property type="entry name" value="Bact_Secretion_Sys_Channel"/>
</dbReference>
<sequence>MGKPRVTHPARATALLLSALLGACTSTPSVKLETAPHLSSEAQKNRPAGDVPPPAVRSFALPAPKPTKKQETYSVVVNNVRAQDLLFALARDARVNIDIHPGIEGTVTLNALDQTLPQILTRISRQIDMRYELDGQNLAVLPDSPFLRNYKIDYVNLSRETNSTVSVASQIGSATSIGGSDDSTSAQNSGSGSGSYARIQNISKNRFWESLIQNVKDLLRETDKLLPEGTMERSIQVDTQGSTTRREVTSTTKPTGNLARTAGDTNTVTAATERVVTFREAASVIANVETGVLTVRATSRQQEKVQEFLDKVMNSAKRQVLIEATIAEVQLTQNYQQGVDWSALNVFDTGLKVVQQAVGVFTGVNTTPTMELGYTSSGGNFTSAVKLLETFGTVKVLSSPKLSVLNNQTAVMKVVDDSIYWTYKSETTDTTATSTGRTTITSTLHSVPVGLVLTITPLVGDDDSVTLNIRPSMSRVIGEKTDPTLQLINSSITVTNTIPLIRSREFDSVMRINNGNIAVMGGLMEDALNNDDSSVPGLANIPAVGNIFQNRNDTFKKTELVIFVRPTIIRSASLEGDYRNLAASQPNERFFNQEAGPRLLTLPESGK</sequence>
<dbReference type="Proteomes" id="UP000778523">
    <property type="component" value="Unassembled WGS sequence"/>
</dbReference>
<name>A0ABX2INP8_9RHOO</name>
<feature type="region of interest" description="Disordered" evidence="1">
    <location>
        <begin position="174"/>
        <end position="195"/>
    </location>
</feature>
<reference evidence="5 6" key="1">
    <citation type="submission" date="2020-06" db="EMBL/GenBank/DDBJ databases">
        <title>Draft genome of Uliginosibacterium sp. IMCC34675.</title>
        <authorList>
            <person name="Song J."/>
        </authorList>
    </citation>
    <scope>NUCLEOTIDE SEQUENCE [LARGE SCALE GENOMIC DNA]</scope>
    <source>
        <strain evidence="5 6">IMCC34675</strain>
    </source>
</reference>